<dbReference type="InterPro" id="IPR024253">
    <property type="entry name" value="Phosducin_thioredoxin-like_dom"/>
</dbReference>
<proteinExistence type="inferred from homology"/>
<protein>
    <submittedName>
        <fullName evidence="4">Phosducin</fullName>
    </submittedName>
</protein>
<dbReference type="InterPro" id="IPR036249">
    <property type="entry name" value="Thioredoxin-like_sf"/>
</dbReference>
<feature type="compositionally biased region" description="Basic and acidic residues" evidence="2">
    <location>
        <begin position="56"/>
        <end position="71"/>
    </location>
</feature>
<sequence length="345" mass="39048">MDANIEALVLSGELFNGTSRSSSPERSPSPDAGWHDEEKSEASKRRLEQGLDYDSGEERRDLQKAREDHGESIGMGPGRTGVKGVIRDRDESEKLERDKRKRAADELRKKMETASLGGKTFLEEEREKGMDEKVDELVAREREAAAERRTDVFGQAKEGRFGHLREVGTKGFLKGIELEEKGVWVVVHLYDPSLERCYIVDETLARLARLYPNTKFLRARASTLGFASKSQRPALGRQPRRDDDDEDDDDESGSSEEELDDEDDVDLDMLPTVLVYRDGQLVHNWVRVDWEAGSAGVEELLDRHKVLHRAQSMFGASSNLGLPKDDGDDDFDLLWSEEDDVDHDK</sequence>
<dbReference type="PANTHER" id="PTHR46052">
    <property type="entry name" value="PHOSDUCIN-LIKE PROTEIN"/>
    <property type="match status" value="1"/>
</dbReference>
<evidence type="ECO:0000313" key="4">
    <source>
        <dbReference type="EMBL" id="GLB34760.1"/>
    </source>
</evidence>
<feature type="region of interest" description="Disordered" evidence="2">
    <location>
        <begin position="228"/>
        <end position="263"/>
    </location>
</feature>
<feature type="compositionally biased region" description="Acidic residues" evidence="2">
    <location>
        <begin position="243"/>
        <end position="263"/>
    </location>
</feature>
<dbReference type="InterPro" id="IPR051499">
    <property type="entry name" value="Phosducin-like_reg"/>
</dbReference>
<evidence type="ECO:0000256" key="1">
    <source>
        <dbReference type="ARBA" id="ARBA00009686"/>
    </source>
</evidence>
<dbReference type="Pfam" id="PF02114">
    <property type="entry name" value="Phosducin"/>
    <property type="match status" value="1"/>
</dbReference>
<feature type="compositionally biased region" description="Basic and acidic residues" evidence="2">
    <location>
        <begin position="85"/>
        <end position="107"/>
    </location>
</feature>
<comment type="similarity">
    <text evidence="1">Belongs to the phosducin family.</text>
</comment>
<feature type="region of interest" description="Disordered" evidence="2">
    <location>
        <begin position="316"/>
        <end position="345"/>
    </location>
</feature>
<dbReference type="PANTHER" id="PTHR46052:SF1">
    <property type="entry name" value="PHOSDUCIN-LIKE PROTEIN"/>
    <property type="match status" value="1"/>
</dbReference>
<dbReference type="Proteomes" id="UP001063166">
    <property type="component" value="Unassembled WGS sequence"/>
</dbReference>
<dbReference type="SUPFAM" id="SSF52833">
    <property type="entry name" value="Thioredoxin-like"/>
    <property type="match status" value="1"/>
</dbReference>
<feature type="domain" description="Phosducin" evidence="3">
    <location>
        <begin position="159"/>
        <end position="235"/>
    </location>
</feature>
<evidence type="ECO:0000259" key="3">
    <source>
        <dbReference type="Pfam" id="PF02114"/>
    </source>
</evidence>
<feature type="compositionally biased region" description="Acidic residues" evidence="2">
    <location>
        <begin position="326"/>
        <end position="345"/>
    </location>
</feature>
<reference evidence="4" key="1">
    <citation type="submission" date="2022-07" db="EMBL/GenBank/DDBJ databases">
        <title>The genome of Lyophyllum shimeji provides insight into the initial evolution of ectomycorrhizal fungal genome.</title>
        <authorList>
            <person name="Kobayashi Y."/>
            <person name="Shibata T."/>
            <person name="Hirakawa H."/>
            <person name="Shigenobu S."/>
            <person name="Nishiyama T."/>
            <person name="Yamada A."/>
            <person name="Hasebe M."/>
            <person name="Kawaguchi M."/>
        </authorList>
    </citation>
    <scope>NUCLEOTIDE SEQUENCE</scope>
    <source>
        <strain evidence="4">AT787</strain>
    </source>
</reference>
<gene>
    <name evidence="4" type="ORF">LshimejAT787_0203250</name>
</gene>
<feature type="region of interest" description="Disordered" evidence="2">
    <location>
        <begin position="13"/>
        <end position="107"/>
    </location>
</feature>
<feature type="compositionally biased region" description="Basic and acidic residues" evidence="2">
    <location>
        <begin position="33"/>
        <end position="49"/>
    </location>
</feature>
<dbReference type="AlphaFoldDB" id="A0A9P3PEZ8"/>
<organism evidence="4 5">
    <name type="scientific">Lyophyllum shimeji</name>
    <name type="common">Hon-shimeji</name>
    <name type="synonym">Tricholoma shimeji</name>
    <dbReference type="NCBI Taxonomy" id="47721"/>
    <lineage>
        <taxon>Eukaryota</taxon>
        <taxon>Fungi</taxon>
        <taxon>Dikarya</taxon>
        <taxon>Basidiomycota</taxon>
        <taxon>Agaricomycotina</taxon>
        <taxon>Agaricomycetes</taxon>
        <taxon>Agaricomycetidae</taxon>
        <taxon>Agaricales</taxon>
        <taxon>Tricholomatineae</taxon>
        <taxon>Lyophyllaceae</taxon>
        <taxon>Lyophyllum</taxon>
    </lineage>
</organism>
<keyword evidence="5" id="KW-1185">Reference proteome</keyword>
<evidence type="ECO:0000256" key="2">
    <source>
        <dbReference type="SAM" id="MobiDB-lite"/>
    </source>
</evidence>
<evidence type="ECO:0000313" key="5">
    <source>
        <dbReference type="Proteomes" id="UP001063166"/>
    </source>
</evidence>
<dbReference type="CDD" id="cd02957">
    <property type="entry name" value="Phd_like"/>
    <property type="match status" value="1"/>
</dbReference>
<dbReference type="Gene3D" id="3.40.30.10">
    <property type="entry name" value="Glutaredoxin"/>
    <property type="match status" value="1"/>
</dbReference>
<dbReference type="OrthoDB" id="70588at2759"/>
<accession>A0A9P3PEZ8</accession>
<name>A0A9P3PEZ8_LYOSH</name>
<feature type="compositionally biased region" description="Low complexity" evidence="2">
    <location>
        <begin position="19"/>
        <end position="30"/>
    </location>
</feature>
<comment type="caution">
    <text evidence="4">The sequence shown here is derived from an EMBL/GenBank/DDBJ whole genome shotgun (WGS) entry which is preliminary data.</text>
</comment>
<dbReference type="EMBL" id="BRPK01000002">
    <property type="protein sequence ID" value="GLB34760.1"/>
    <property type="molecule type" value="Genomic_DNA"/>
</dbReference>